<dbReference type="STRING" id="1115515.EV102420_08_03240"/>
<proteinExistence type="predicted"/>
<protein>
    <submittedName>
        <fullName evidence="1">Uncharacterized protein</fullName>
    </submittedName>
</protein>
<evidence type="ECO:0000313" key="2">
    <source>
        <dbReference type="Proteomes" id="UP000029462"/>
    </source>
</evidence>
<organism evidence="1 2">
    <name type="scientific">Pseudescherichia vulneris NBRC 102420</name>
    <dbReference type="NCBI Taxonomy" id="1115515"/>
    <lineage>
        <taxon>Bacteria</taxon>
        <taxon>Pseudomonadati</taxon>
        <taxon>Pseudomonadota</taxon>
        <taxon>Gammaproteobacteria</taxon>
        <taxon>Enterobacterales</taxon>
        <taxon>Enterobacteriaceae</taxon>
        <taxon>Pseudescherichia</taxon>
    </lineage>
</organism>
<reference evidence="1 2" key="1">
    <citation type="submission" date="2014-09" db="EMBL/GenBank/DDBJ databases">
        <title>Whole genome shotgun sequence of Escherichia vulneris NBRC 102420.</title>
        <authorList>
            <person name="Yoshida Y."/>
            <person name="Hosoyama A."/>
            <person name="Tsuchikane K."/>
            <person name="Ohji S."/>
            <person name="Ichikawa N."/>
            <person name="Kimura A."/>
            <person name="Yamazoe A."/>
            <person name="Ezaki T."/>
            <person name="Fujita N."/>
        </authorList>
    </citation>
    <scope>NUCLEOTIDE SEQUENCE [LARGE SCALE GENOMIC DNA]</scope>
    <source>
        <strain evidence="1 2">NBRC 102420</strain>
    </source>
</reference>
<keyword evidence="2" id="KW-1185">Reference proteome</keyword>
<gene>
    <name evidence="1" type="ORF">EV102420_08_03240</name>
</gene>
<accession>A0A090UZ87</accession>
<name>A0A090UZ87_PSEVU</name>
<sequence>MRAFFSNSQCESLLNAFAENLVIVQDGKSITIKAIFEQDDIFFEGVQVTITYFTAKSGLKLNSTFSIDNTEYKINRIEDDLSGLSNYHYIKNIDLGDI</sequence>
<dbReference type="RefSeq" id="WP_042390495.1">
    <property type="nucleotide sequence ID" value="NZ_BBMZ01000008.1"/>
</dbReference>
<dbReference type="EMBL" id="BBMZ01000008">
    <property type="protein sequence ID" value="GAL57861.1"/>
    <property type="molecule type" value="Genomic_DNA"/>
</dbReference>
<dbReference type="AlphaFoldDB" id="A0A090UZ87"/>
<dbReference type="Proteomes" id="UP000029462">
    <property type="component" value="Unassembled WGS sequence"/>
</dbReference>
<evidence type="ECO:0000313" key="1">
    <source>
        <dbReference type="EMBL" id="GAL57861.1"/>
    </source>
</evidence>
<dbReference type="OrthoDB" id="9895057at2"/>
<comment type="caution">
    <text evidence="1">The sequence shown here is derived from an EMBL/GenBank/DDBJ whole genome shotgun (WGS) entry which is preliminary data.</text>
</comment>